<reference evidence="2 3" key="1">
    <citation type="submission" date="2024-06" db="EMBL/GenBank/DDBJ databases">
        <title>Complete genome of Phlyctema vagabunda strain 19-DSS-EL-015.</title>
        <authorList>
            <person name="Fiorenzani C."/>
        </authorList>
    </citation>
    <scope>NUCLEOTIDE SEQUENCE [LARGE SCALE GENOMIC DNA]</scope>
    <source>
        <strain evidence="2 3">19-DSS-EL-015</strain>
    </source>
</reference>
<comment type="caution">
    <text evidence="2">The sequence shown here is derived from an EMBL/GenBank/DDBJ whole genome shotgun (WGS) entry which is preliminary data.</text>
</comment>
<name>A0ABR4PM77_9HELO</name>
<gene>
    <name evidence="2" type="ORF">PVAG01_03307</name>
</gene>
<dbReference type="EMBL" id="JBFCZG010000003">
    <property type="protein sequence ID" value="KAL3424026.1"/>
    <property type="molecule type" value="Genomic_DNA"/>
</dbReference>
<feature type="region of interest" description="Disordered" evidence="1">
    <location>
        <begin position="244"/>
        <end position="275"/>
    </location>
</feature>
<evidence type="ECO:0000256" key="1">
    <source>
        <dbReference type="SAM" id="MobiDB-lite"/>
    </source>
</evidence>
<dbReference type="Proteomes" id="UP001629113">
    <property type="component" value="Unassembled WGS sequence"/>
</dbReference>
<organism evidence="2 3">
    <name type="scientific">Phlyctema vagabunda</name>
    <dbReference type="NCBI Taxonomy" id="108571"/>
    <lineage>
        <taxon>Eukaryota</taxon>
        <taxon>Fungi</taxon>
        <taxon>Dikarya</taxon>
        <taxon>Ascomycota</taxon>
        <taxon>Pezizomycotina</taxon>
        <taxon>Leotiomycetes</taxon>
        <taxon>Helotiales</taxon>
        <taxon>Dermateaceae</taxon>
        <taxon>Phlyctema</taxon>
    </lineage>
</organism>
<evidence type="ECO:0000313" key="2">
    <source>
        <dbReference type="EMBL" id="KAL3424026.1"/>
    </source>
</evidence>
<protein>
    <submittedName>
        <fullName evidence="2">Uncharacterized protein</fullName>
    </submittedName>
</protein>
<accession>A0ABR4PM77</accession>
<proteinExistence type="predicted"/>
<sequence length="275" mass="30822">MAISESGQSTEPPYHSYKELRGDGIHASFTPAARRLFWPLDGAFPTAISVMKTPGSPEDLEPYFQPDVAGDSSGTWHEVSKLSLTEPKVSSIEASVYDLEQWEFNWMAWHELHTEGDFVDQEYVTYGDLSDEDRPYAKEQKEDLSWEEDSDTDFLVHCCGQDRPLRKRGITLVVTPAASHEFVTVHDYVCAVHPWLMSLREDILKAKTISRAGPYPASASKEWMVCQGAWGPDIHVEEKESWLRKHGDGSGSGLPRPVPGSTAAILARIRDSRKS</sequence>
<keyword evidence="3" id="KW-1185">Reference proteome</keyword>
<evidence type="ECO:0000313" key="3">
    <source>
        <dbReference type="Proteomes" id="UP001629113"/>
    </source>
</evidence>